<reference evidence="2" key="1">
    <citation type="journal article" date="2014" name="Science">
        <title>Ancient hybridizations among the ancestral genomes of bread wheat.</title>
        <authorList>
            <consortium name="International Wheat Genome Sequencing Consortium,"/>
            <person name="Marcussen T."/>
            <person name="Sandve S.R."/>
            <person name="Heier L."/>
            <person name="Spannagl M."/>
            <person name="Pfeifer M."/>
            <person name="Jakobsen K.S."/>
            <person name="Wulff B.B."/>
            <person name="Steuernagel B."/>
            <person name="Mayer K.F."/>
            <person name="Olsen O.A."/>
        </authorList>
    </citation>
    <scope>NUCLEOTIDE SEQUENCE [LARGE SCALE GENOMIC DNA]</scope>
    <source>
        <strain evidence="2">cv. AL8/78</strain>
    </source>
</reference>
<evidence type="ECO:0000313" key="1">
    <source>
        <dbReference type="EnsemblPlants" id="AET4Gv20467800.1"/>
    </source>
</evidence>
<dbReference type="Proteomes" id="UP000015105">
    <property type="component" value="Chromosome 4D"/>
</dbReference>
<accession>A0A453I768</accession>
<dbReference type="Gramene" id="AET4Gv20467800.1">
    <property type="protein sequence ID" value="AET4Gv20467800.1"/>
    <property type="gene ID" value="AET4Gv20467800"/>
</dbReference>
<dbReference type="AlphaFoldDB" id="A0A453I768"/>
<organism evidence="1 2">
    <name type="scientific">Aegilops tauschii subsp. strangulata</name>
    <name type="common">Goatgrass</name>
    <dbReference type="NCBI Taxonomy" id="200361"/>
    <lineage>
        <taxon>Eukaryota</taxon>
        <taxon>Viridiplantae</taxon>
        <taxon>Streptophyta</taxon>
        <taxon>Embryophyta</taxon>
        <taxon>Tracheophyta</taxon>
        <taxon>Spermatophyta</taxon>
        <taxon>Magnoliopsida</taxon>
        <taxon>Liliopsida</taxon>
        <taxon>Poales</taxon>
        <taxon>Poaceae</taxon>
        <taxon>BOP clade</taxon>
        <taxon>Pooideae</taxon>
        <taxon>Triticodae</taxon>
        <taxon>Triticeae</taxon>
        <taxon>Triticinae</taxon>
        <taxon>Aegilops</taxon>
    </lineage>
</organism>
<keyword evidence="2" id="KW-1185">Reference proteome</keyword>
<name>A0A453I768_AEGTS</name>
<reference evidence="1" key="4">
    <citation type="submission" date="2019-03" db="UniProtKB">
        <authorList>
            <consortium name="EnsemblPlants"/>
        </authorList>
    </citation>
    <scope>IDENTIFICATION</scope>
</reference>
<protein>
    <submittedName>
        <fullName evidence="1">Uncharacterized protein</fullName>
    </submittedName>
</protein>
<reference evidence="1" key="5">
    <citation type="journal article" date="2021" name="G3 (Bethesda)">
        <title>Aegilops tauschii genome assembly Aet v5.0 features greater sequence contiguity and improved annotation.</title>
        <authorList>
            <person name="Wang L."/>
            <person name="Zhu T."/>
            <person name="Rodriguez J.C."/>
            <person name="Deal K.R."/>
            <person name="Dubcovsky J."/>
            <person name="McGuire P.E."/>
            <person name="Lux T."/>
            <person name="Spannagl M."/>
            <person name="Mayer K.F.X."/>
            <person name="Baldrich P."/>
            <person name="Meyers B.C."/>
            <person name="Huo N."/>
            <person name="Gu Y.Q."/>
            <person name="Zhou H."/>
            <person name="Devos K.M."/>
            <person name="Bennetzen J.L."/>
            <person name="Unver T."/>
            <person name="Budak H."/>
            <person name="Gulick P.J."/>
            <person name="Galiba G."/>
            <person name="Kalapos B."/>
            <person name="Nelson D.R."/>
            <person name="Li P."/>
            <person name="You F.M."/>
            <person name="Luo M.C."/>
            <person name="Dvorak J."/>
        </authorList>
    </citation>
    <scope>NUCLEOTIDE SEQUENCE [LARGE SCALE GENOMIC DNA]</scope>
    <source>
        <strain evidence="1">cv. AL8/78</strain>
    </source>
</reference>
<dbReference type="EnsemblPlants" id="AET4Gv20467800.1">
    <property type="protein sequence ID" value="AET4Gv20467800.1"/>
    <property type="gene ID" value="AET4Gv20467800"/>
</dbReference>
<sequence>LESAFRVFQAAARRTSREQSVTDGIGGSGVKSHTFFIHFASLRLYHSSLFPFLLSSHSFFSVPSLI</sequence>
<reference evidence="1" key="3">
    <citation type="journal article" date="2017" name="Nature">
        <title>Genome sequence of the progenitor of the wheat D genome Aegilops tauschii.</title>
        <authorList>
            <person name="Luo M.C."/>
            <person name="Gu Y.Q."/>
            <person name="Puiu D."/>
            <person name="Wang H."/>
            <person name="Twardziok S.O."/>
            <person name="Deal K.R."/>
            <person name="Huo N."/>
            <person name="Zhu T."/>
            <person name="Wang L."/>
            <person name="Wang Y."/>
            <person name="McGuire P.E."/>
            <person name="Liu S."/>
            <person name="Long H."/>
            <person name="Ramasamy R.K."/>
            <person name="Rodriguez J.C."/>
            <person name="Van S.L."/>
            <person name="Yuan L."/>
            <person name="Wang Z."/>
            <person name="Xia Z."/>
            <person name="Xiao L."/>
            <person name="Anderson O.D."/>
            <person name="Ouyang S."/>
            <person name="Liang Y."/>
            <person name="Zimin A.V."/>
            <person name="Pertea G."/>
            <person name="Qi P."/>
            <person name="Bennetzen J.L."/>
            <person name="Dai X."/>
            <person name="Dawson M.W."/>
            <person name="Muller H.G."/>
            <person name="Kugler K."/>
            <person name="Rivarola-Duarte L."/>
            <person name="Spannagl M."/>
            <person name="Mayer K.F.X."/>
            <person name="Lu F.H."/>
            <person name="Bevan M.W."/>
            <person name="Leroy P."/>
            <person name="Li P."/>
            <person name="You F.M."/>
            <person name="Sun Q."/>
            <person name="Liu Z."/>
            <person name="Lyons E."/>
            <person name="Wicker T."/>
            <person name="Salzberg S.L."/>
            <person name="Devos K.M."/>
            <person name="Dvorak J."/>
        </authorList>
    </citation>
    <scope>NUCLEOTIDE SEQUENCE [LARGE SCALE GENOMIC DNA]</scope>
    <source>
        <strain evidence="1">cv. AL8/78</strain>
    </source>
</reference>
<reference evidence="2" key="2">
    <citation type="journal article" date="2017" name="Nat. Plants">
        <title>The Aegilops tauschii genome reveals multiple impacts of transposons.</title>
        <authorList>
            <person name="Zhao G."/>
            <person name="Zou C."/>
            <person name="Li K."/>
            <person name="Wang K."/>
            <person name="Li T."/>
            <person name="Gao L."/>
            <person name="Zhang X."/>
            <person name="Wang H."/>
            <person name="Yang Z."/>
            <person name="Liu X."/>
            <person name="Jiang W."/>
            <person name="Mao L."/>
            <person name="Kong X."/>
            <person name="Jiao Y."/>
            <person name="Jia J."/>
        </authorList>
    </citation>
    <scope>NUCLEOTIDE SEQUENCE [LARGE SCALE GENOMIC DNA]</scope>
    <source>
        <strain evidence="2">cv. AL8/78</strain>
    </source>
</reference>
<evidence type="ECO:0000313" key="2">
    <source>
        <dbReference type="Proteomes" id="UP000015105"/>
    </source>
</evidence>
<proteinExistence type="predicted"/>